<evidence type="ECO:0000313" key="6">
    <source>
        <dbReference type="Proteomes" id="UP000228874"/>
    </source>
</evidence>
<reference evidence="6 7" key="1">
    <citation type="submission" date="2017-09" db="EMBL/GenBank/DDBJ databases">
        <title>Depth-based differentiation of microbial function through sediment-hosted aquifers and enrichment of novel symbionts in the deep terrestrial subsurface.</title>
        <authorList>
            <person name="Probst A.J."/>
            <person name="Ladd B."/>
            <person name="Jarett J.K."/>
            <person name="Geller-Mcgrath D.E."/>
            <person name="Sieber C.M.K."/>
            <person name="Emerson J.B."/>
            <person name="Anantharaman K."/>
            <person name="Thomas B.C."/>
            <person name="Malmstrom R."/>
            <person name="Stieglmeier M."/>
            <person name="Klingl A."/>
            <person name="Woyke T."/>
            <person name="Ryan C.M."/>
            <person name="Banfield J.F."/>
        </authorList>
    </citation>
    <scope>NUCLEOTIDE SEQUENCE [LARGE SCALE GENOMIC DNA]</scope>
</reference>
<evidence type="ECO:0000313" key="2">
    <source>
        <dbReference type="EMBL" id="PIV13696.1"/>
    </source>
</evidence>
<comment type="caution">
    <text evidence="1">The sequence shown here is derived from an EMBL/GenBank/DDBJ whole genome shotgun (WGS) entry which is preliminary data.</text>
</comment>
<accession>A0A2G9LJL8</accession>
<dbReference type="AlphaFoldDB" id="A0A2G9LJL8"/>
<evidence type="ECO:0000313" key="7">
    <source>
        <dbReference type="Proteomes" id="UP000228989"/>
    </source>
</evidence>
<accession>A0A2H9M243</accession>
<proteinExistence type="predicted"/>
<dbReference type="Proteomes" id="UP000229789">
    <property type="component" value="Unassembled WGS sequence"/>
</dbReference>
<dbReference type="EMBL" id="PCUF01000005">
    <property type="protein sequence ID" value="PIN66737.1"/>
    <property type="molecule type" value="Genomic_DNA"/>
</dbReference>
<evidence type="ECO:0000313" key="8">
    <source>
        <dbReference type="Proteomes" id="UP000229789"/>
    </source>
</evidence>
<dbReference type="Proteomes" id="UP000231232">
    <property type="component" value="Unassembled WGS sequence"/>
</dbReference>
<accession>A0A2H9RCN8</accession>
<evidence type="ECO:0000313" key="4">
    <source>
        <dbReference type="EMBL" id="PIY99846.1"/>
    </source>
</evidence>
<accession>A0A2H9MM46</accession>
<dbReference type="EMBL" id="PFMG01000027">
    <property type="protein sequence ID" value="PIY99846.1"/>
    <property type="molecule type" value="Genomic_DNA"/>
</dbReference>
<accession>A0A2H9P8L6</accession>
<reference evidence="1 8" key="2">
    <citation type="submission" date="2017-09" db="EMBL/GenBank/DDBJ databases">
        <title>Depth-based differentiation of microbial function through sediment-hosted aquifers and enrichment of novel symbionts in the deep terrestrial subsurface.</title>
        <authorList>
            <person name="Probst A.J."/>
            <person name="Ladd B."/>
            <person name="Jarett J.K."/>
            <person name="Geller-Mcgrath D.E."/>
            <person name="Sieber C.M."/>
            <person name="Emerson J.B."/>
            <person name="Anantharaman K."/>
            <person name="Thomas B.C."/>
            <person name="Malmstrom R."/>
            <person name="Stieglmeier M."/>
            <person name="Klingl A."/>
            <person name="Woyke T."/>
            <person name="Ryan C.M."/>
            <person name="Banfield J.F."/>
        </authorList>
    </citation>
    <scope>NUCLEOTIDE SEQUENCE [LARGE SCALE GENOMIC DNA]</scope>
    <source>
        <strain evidence="2">CG03_land_8_20_14_0_80_31_114</strain>
        <strain evidence="3">CG17_big_fil_post_rev_8_21_14_2_50_31_73</strain>
        <strain evidence="1">CG18_big_fil_WC_8_21_14_2_50_31_19</strain>
        <strain evidence="4">CG_4_10_14_0_8_um_filter_31_133</strain>
        <strain evidence="5">CG_4_9_14_0_8_um_filter_31_21</strain>
    </source>
</reference>
<dbReference type="EMBL" id="PFFF01000043">
    <property type="protein sequence ID" value="PIV89580.1"/>
    <property type="molecule type" value="Genomic_DNA"/>
</dbReference>
<organism evidence="1 8">
    <name type="scientific">Huberarchaeum crystalense</name>
    <dbReference type="NCBI Taxonomy" id="2014257"/>
    <lineage>
        <taxon>Archaea</taxon>
        <taxon>Candidatus Huberarchaeota</taxon>
        <taxon>Candidatus Huberarchaeia</taxon>
        <taxon>Candidatus Huberarchaeales</taxon>
        <taxon>Candidatus Huberarchaeaceae</taxon>
        <taxon>Candidatus Huberarchaeum</taxon>
    </lineage>
</organism>
<protein>
    <submittedName>
        <fullName evidence="1">Uncharacterized protein</fullName>
    </submittedName>
</protein>
<evidence type="ECO:0000313" key="5">
    <source>
        <dbReference type="EMBL" id="PJC01130.1"/>
    </source>
</evidence>
<dbReference type="Proteomes" id="UP000228989">
    <property type="component" value="Unassembled WGS sequence"/>
</dbReference>
<sequence length="272" mass="31622">MENKKLTKYMNSQIENEPLFNSKQNLIKLITKSKEQKEYKTTQSYEQNPKELINLRTQTEREILDKLGEDKDAVELAKSIVEEIDKYAHEELGLYGKVILVAAIYLEIKSSDLVSHAHQTINESNGKPDEQASEEYIAEEICNYDEFQEQDACEIVLQPKVIARREVILQDVLNLLSKFKHHNILANEQATSENELRDMFKVDTKANILKNIGDFYVWLKSLKSQEVSAQQVFKNMGRAQCLDNFIYCLYLCQDQKIELQGKNLILEKIRII</sequence>
<dbReference type="Proteomes" id="UP000230713">
    <property type="component" value="Unassembled WGS sequence"/>
</dbReference>
<dbReference type="EMBL" id="PEUT01000036">
    <property type="protein sequence ID" value="PIV13696.1"/>
    <property type="molecule type" value="Genomic_DNA"/>
</dbReference>
<dbReference type="Proteomes" id="UP000228874">
    <property type="component" value="Unassembled WGS sequence"/>
</dbReference>
<dbReference type="EMBL" id="PFSX01000061">
    <property type="protein sequence ID" value="PJC01130.1"/>
    <property type="molecule type" value="Genomic_DNA"/>
</dbReference>
<gene>
    <name evidence="5" type="ORF">CO072_02255</name>
    <name evidence="2" type="ORF">COS45_01500</name>
    <name evidence="3" type="ORF">COW47_02145</name>
    <name evidence="1" type="ORF">COW69_00600</name>
    <name evidence="4" type="ORF">COY63_01350</name>
</gene>
<evidence type="ECO:0000313" key="1">
    <source>
        <dbReference type="EMBL" id="PIN66737.1"/>
    </source>
</evidence>
<name>A0A2G9LJL8_HUBC1</name>
<evidence type="ECO:0000313" key="3">
    <source>
        <dbReference type="EMBL" id="PIV89580.1"/>
    </source>
</evidence>